<dbReference type="PANTHER" id="PTHR13003">
    <property type="entry name" value="NUP107-RELATED"/>
    <property type="match status" value="1"/>
</dbReference>
<dbReference type="OrthoDB" id="3098at2759"/>
<evidence type="ECO:0000256" key="6">
    <source>
        <dbReference type="ARBA" id="ARBA00023242"/>
    </source>
</evidence>
<comment type="subunit">
    <text evidence="7">Part of the nuclear pore complex (NPC).</text>
</comment>
<reference evidence="8 9" key="1">
    <citation type="journal article" date="2018" name="MBio">
        <title>Comparative Genomics Reveals the Core Gene Toolbox for the Fungus-Insect Symbiosis.</title>
        <authorList>
            <person name="Wang Y."/>
            <person name="Stata M."/>
            <person name="Wang W."/>
            <person name="Stajich J.E."/>
            <person name="White M.M."/>
            <person name="Moncalvo J.M."/>
        </authorList>
    </citation>
    <scope>NUCLEOTIDE SEQUENCE [LARGE SCALE GENOMIC DNA]</scope>
    <source>
        <strain evidence="8 9">AUS-77-4</strain>
    </source>
</reference>
<dbReference type="GO" id="GO:0006406">
    <property type="term" value="P:mRNA export from nucleus"/>
    <property type="evidence" value="ECO:0007669"/>
    <property type="project" value="TreeGrafter"/>
</dbReference>
<comment type="similarity">
    <text evidence="7">Belongs to the nucleoporin Nup84/Nup107 family.</text>
</comment>
<dbReference type="GO" id="GO:0006606">
    <property type="term" value="P:protein import into nucleus"/>
    <property type="evidence" value="ECO:0007669"/>
    <property type="project" value="TreeGrafter"/>
</dbReference>
<keyword evidence="9" id="KW-1185">Reference proteome</keyword>
<comment type="function">
    <text evidence="7">Functions as a component of the nuclear pore complex (NPC).</text>
</comment>
<dbReference type="EMBL" id="MBFT01001259">
    <property type="protein sequence ID" value="PVU84628.1"/>
    <property type="molecule type" value="Genomic_DNA"/>
</dbReference>
<dbReference type="Gene3D" id="1.10.3450.20">
    <property type="match status" value="1"/>
</dbReference>
<dbReference type="GO" id="GO:0031965">
    <property type="term" value="C:nuclear membrane"/>
    <property type="evidence" value="ECO:0007669"/>
    <property type="project" value="UniProtKB-SubCell"/>
</dbReference>
<dbReference type="AlphaFoldDB" id="A0A2T9XX13"/>
<accession>A0A2T9XX13</accession>
<keyword evidence="6 7" id="KW-0539">Nucleus</keyword>
<evidence type="ECO:0000313" key="8">
    <source>
        <dbReference type="EMBL" id="PVU84628.1"/>
    </source>
</evidence>
<keyword evidence="2" id="KW-0509">mRNA transport</keyword>
<dbReference type="GO" id="GO:0000973">
    <property type="term" value="P:post-transcriptional tethering of RNA polymerase II gene DNA at nuclear periphery"/>
    <property type="evidence" value="ECO:0007669"/>
    <property type="project" value="TreeGrafter"/>
</dbReference>
<keyword evidence="4 7" id="KW-0811">Translocation</keyword>
<dbReference type="GO" id="GO:0017056">
    <property type="term" value="F:structural constituent of nuclear pore"/>
    <property type="evidence" value="ECO:0007669"/>
    <property type="project" value="UniProtKB-UniRule"/>
</dbReference>
<keyword evidence="7" id="KW-0472">Membrane</keyword>
<gene>
    <name evidence="8" type="ORF">BB559_007506</name>
</gene>
<protein>
    <recommendedName>
        <fullName evidence="7">Nuclear pore complex protein</fullName>
    </recommendedName>
</protein>
<evidence type="ECO:0000256" key="4">
    <source>
        <dbReference type="ARBA" id="ARBA00023010"/>
    </source>
</evidence>
<dbReference type="STRING" id="61424.A0A2T9XX13"/>
<keyword evidence="5 7" id="KW-0906">Nuclear pore complex</keyword>
<evidence type="ECO:0000256" key="7">
    <source>
        <dbReference type="RuleBase" id="RU365072"/>
    </source>
</evidence>
<evidence type="ECO:0000313" key="9">
    <source>
        <dbReference type="Proteomes" id="UP000245699"/>
    </source>
</evidence>
<organism evidence="8 9">
    <name type="scientific">Furculomyces boomerangus</name>
    <dbReference type="NCBI Taxonomy" id="61424"/>
    <lineage>
        <taxon>Eukaryota</taxon>
        <taxon>Fungi</taxon>
        <taxon>Fungi incertae sedis</taxon>
        <taxon>Zoopagomycota</taxon>
        <taxon>Kickxellomycotina</taxon>
        <taxon>Harpellomycetes</taxon>
        <taxon>Harpellales</taxon>
        <taxon>Harpellaceae</taxon>
        <taxon>Furculomyces</taxon>
    </lineage>
</organism>
<keyword evidence="3" id="KW-0653">Protein transport</keyword>
<dbReference type="InterPro" id="IPR007252">
    <property type="entry name" value="Nup84/Nup107"/>
</dbReference>
<name>A0A2T9XX13_9FUNG</name>
<comment type="caution">
    <text evidence="8">The sequence shown here is derived from an EMBL/GenBank/DDBJ whole genome shotgun (WGS) entry which is preliminary data.</text>
</comment>
<evidence type="ECO:0000256" key="3">
    <source>
        <dbReference type="ARBA" id="ARBA00022927"/>
    </source>
</evidence>
<keyword evidence="1 7" id="KW-0813">Transport</keyword>
<evidence type="ECO:0000256" key="2">
    <source>
        <dbReference type="ARBA" id="ARBA00022816"/>
    </source>
</evidence>
<sequence length="854" mass="98268">MDNTTFHEPIQDSDTDAIISFSEIQDSSANIPNQSDSFFHKLFEYENVCESRSWLEETASSFQSIETRVGYWPFTRKQHEINSRKKENLELVSQLDPDAPSRQKRNLAVEDQEYERFMLRTLYEHVRRGNLKEAIMLCVNNGEPWRAASLRGGIYFFDTEIDEITTTQDDNPNRISNRKLRQTGGNINRSLWKEMCSALSTDTSMDTYERALYAALCGRLDEVIEVCVSWEDRLWAEINSMIENQNEKIFQESQSIFTMAKSSGIRLQPQKTEPAESIEQVFSRIKNESSPEVKMLSLDPFREIQTAIICNTLNETIISYSEHLRENGKDSIDLHILRFLVHLVLVLNDVKIPIDQMAGDTIISAYTQRLASSSHKALVAMYSSKLPGSMPDILYSEFLSQLESTTEARAVYIQLAEQYKLNIVAIAKNTALKILEKYTSEGIIDNDKHLREFVLTSVNEPLTKAEMSQVQAIEWLTFHQELYTFALVQAVSLARRFLLRGRMNAAVYLFNSLPEDFVQDSWKKATIQGDFDQEIVSEKDGSNLVDKSLKQIKTNSDISSQMWGKTLSILFQDDVQNSFEENRFGEYELKDSSNGDNVGKNLTHTFSKQKRGLDPSELKNINIDVNIQEDIEVQQWPTVIITTSFHEYIQLLSLCDGIISYYSWCDHMNNKPLDNEMLKVKWMEWRQIAIEMTDDTEHILRDRVLEANWLGTTLMLFENVSSPLVEQRNMEIERLRRLYVPECLYKLHNVLYESRIVIPSNLGKSLDLAQLVADDSLMISRELLSLPVTEQVIDELPNAVRLLINSAEECGEGEGFPRTKLDIFLLLLRQSSMKILEDTEEGKTDGLLKFGLKQ</sequence>
<dbReference type="PANTHER" id="PTHR13003:SF2">
    <property type="entry name" value="NUCLEAR PORE COMPLEX PROTEIN NUP107"/>
    <property type="match status" value="1"/>
</dbReference>
<evidence type="ECO:0000256" key="1">
    <source>
        <dbReference type="ARBA" id="ARBA00022448"/>
    </source>
</evidence>
<dbReference type="Proteomes" id="UP000245699">
    <property type="component" value="Unassembled WGS sequence"/>
</dbReference>
<comment type="subcellular location">
    <subcellularLocation>
        <location evidence="7">Nucleus</location>
        <location evidence="7">Nuclear pore complex</location>
    </subcellularLocation>
    <subcellularLocation>
        <location evidence="7">Nucleus membrane</location>
    </subcellularLocation>
</comment>
<dbReference type="Pfam" id="PF04121">
    <property type="entry name" value="Nup84_Nup100"/>
    <property type="match status" value="1"/>
</dbReference>
<dbReference type="GO" id="GO:0031080">
    <property type="term" value="C:nuclear pore outer ring"/>
    <property type="evidence" value="ECO:0007669"/>
    <property type="project" value="TreeGrafter"/>
</dbReference>
<dbReference type="Gene3D" id="1.20.190.50">
    <property type="match status" value="1"/>
</dbReference>
<evidence type="ECO:0000256" key="5">
    <source>
        <dbReference type="ARBA" id="ARBA00023132"/>
    </source>
</evidence>
<proteinExistence type="inferred from homology"/>